<dbReference type="GO" id="GO:0016787">
    <property type="term" value="F:hydrolase activity"/>
    <property type="evidence" value="ECO:0007669"/>
    <property type="project" value="UniProtKB-KW"/>
</dbReference>
<keyword evidence="2" id="KW-0378">Hydrolase</keyword>
<reference evidence="2 3" key="1">
    <citation type="submission" date="2024-01" db="EMBL/GenBank/DDBJ databases">
        <title>Genome insights into Plantactinospora sonchi sp. nov.</title>
        <authorList>
            <person name="Wang L."/>
        </authorList>
    </citation>
    <scope>NUCLEOTIDE SEQUENCE [LARGE SCALE GENOMIC DNA]</scope>
    <source>
        <strain evidence="2 3">NEAU-QY2</strain>
    </source>
</reference>
<dbReference type="EMBL" id="JAZGQK010000030">
    <property type="protein sequence ID" value="MEE6262671.1"/>
    <property type="molecule type" value="Genomic_DNA"/>
</dbReference>
<dbReference type="RefSeq" id="WP_331217601.1">
    <property type="nucleotide sequence ID" value="NZ_JAZGQK010000030.1"/>
</dbReference>
<gene>
    <name evidence="2" type="ORF">V1633_29750</name>
</gene>
<comment type="caution">
    <text evidence="2">The sequence shown here is derived from an EMBL/GenBank/DDBJ whole genome shotgun (WGS) entry which is preliminary data.</text>
</comment>
<feature type="domain" description="SGNH hydrolase-type esterase" evidence="1">
    <location>
        <begin position="7"/>
        <end position="186"/>
    </location>
</feature>
<accession>A0ABU7S2C5</accession>
<sequence>MSGYYVALGDSMSIDDYAGGPGRGAASLLLRYRNPDLPQWRGGDLAEAGYDARLLARDGATTIDVLDRQVPAIDRPPTLVTITMGGNDLLAAYGDTDAARAAVGRVAAQGEAVLTRLRAAAGGGCRIVLSTVYDPSDGTGAVPTSGLPPWPDGPAMIQLLNAALTGLAERHGAALADVHGHFLGHGVTVGDPSQPQPRPANRELWYCGTVEPNAWGAAQIRELWWRALGDGHDLW</sequence>
<dbReference type="InterPro" id="IPR036514">
    <property type="entry name" value="SGNH_hydro_sf"/>
</dbReference>
<protein>
    <submittedName>
        <fullName evidence="2">SGNH/GDSL hydrolase family protein</fullName>
        <ecNumber evidence="2">3.1.-.-</ecNumber>
    </submittedName>
</protein>
<dbReference type="Gene3D" id="3.40.50.1110">
    <property type="entry name" value="SGNH hydrolase"/>
    <property type="match status" value="2"/>
</dbReference>
<name>A0ABU7S2C5_9ACTN</name>
<dbReference type="EC" id="3.1.-.-" evidence="2"/>
<organism evidence="2 3">
    <name type="scientific">Plantactinospora sonchi</name>
    <dbReference type="NCBI Taxonomy" id="1544735"/>
    <lineage>
        <taxon>Bacteria</taxon>
        <taxon>Bacillati</taxon>
        <taxon>Actinomycetota</taxon>
        <taxon>Actinomycetes</taxon>
        <taxon>Micromonosporales</taxon>
        <taxon>Micromonosporaceae</taxon>
        <taxon>Plantactinospora</taxon>
    </lineage>
</organism>
<dbReference type="InterPro" id="IPR013830">
    <property type="entry name" value="SGNH_hydro"/>
</dbReference>
<keyword evidence="3" id="KW-1185">Reference proteome</keyword>
<evidence type="ECO:0000313" key="3">
    <source>
        <dbReference type="Proteomes" id="UP001332243"/>
    </source>
</evidence>
<dbReference type="Pfam" id="PF13472">
    <property type="entry name" value="Lipase_GDSL_2"/>
    <property type="match status" value="1"/>
</dbReference>
<evidence type="ECO:0000313" key="2">
    <source>
        <dbReference type="EMBL" id="MEE6262671.1"/>
    </source>
</evidence>
<evidence type="ECO:0000259" key="1">
    <source>
        <dbReference type="Pfam" id="PF13472"/>
    </source>
</evidence>
<dbReference type="Proteomes" id="UP001332243">
    <property type="component" value="Unassembled WGS sequence"/>
</dbReference>
<proteinExistence type="predicted"/>
<dbReference type="SUPFAM" id="SSF52266">
    <property type="entry name" value="SGNH hydrolase"/>
    <property type="match status" value="1"/>
</dbReference>